<dbReference type="Pfam" id="PF02397">
    <property type="entry name" value="Bac_transf"/>
    <property type="match status" value="1"/>
</dbReference>
<evidence type="ECO:0000313" key="2">
    <source>
        <dbReference type="EMBL" id="WAC01091.1"/>
    </source>
</evidence>
<dbReference type="InterPro" id="IPR003362">
    <property type="entry name" value="Bact_transf"/>
</dbReference>
<accession>A0A9E8MTK6</accession>
<evidence type="ECO:0000259" key="1">
    <source>
        <dbReference type="Pfam" id="PF02397"/>
    </source>
</evidence>
<gene>
    <name evidence="2" type="ORF">N7U66_13025</name>
</gene>
<sequence>MALDRDVHGYADKLTGEDRVILTVKPGITGPASIHFKNEEDLLEKQQDPLAYNDTVIWPEKVIINKAYIKNYSLFKDIKYIIKTVT</sequence>
<keyword evidence="3" id="KW-1185">Reference proteome</keyword>
<dbReference type="GO" id="GO:0016740">
    <property type="term" value="F:transferase activity"/>
    <property type="evidence" value="ECO:0007669"/>
    <property type="project" value="UniProtKB-KW"/>
</dbReference>
<dbReference type="AlphaFoldDB" id="A0A9E8MTK6"/>
<evidence type="ECO:0000313" key="3">
    <source>
        <dbReference type="Proteomes" id="UP001164705"/>
    </source>
</evidence>
<proteinExistence type="predicted"/>
<feature type="domain" description="Bacterial sugar transferase" evidence="1">
    <location>
        <begin position="19"/>
        <end position="85"/>
    </location>
</feature>
<protein>
    <submittedName>
        <fullName evidence="2">Sugar transferase</fullName>
    </submittedName>
</protein>
<dbReference type="Proteomes" id="UP001164705">
    <property type="component" value="Chromosome"/>
</dbReference>
<dbReference type="KEGG" id="lnu:N7U66_13025"/>
<name>A0A9E8MTK6_9FLAO</name>
<dbReference type="RefSeq" id="WP_267675666.1">
    <property type="nucleotide sequence ID" value="NZ_CP113088.1"/>
</dbReference>
<reference evidence="2" key="1">
    <citation type="submission" date="2022-11" db="EMBL/GenBank/DDBJ databases">
        <title>Lacinutrix neustonica HL-RS19T sp. nov., isolated from the surface microlayer sample of brackish Lake Shihwa.</title>
        <authorList>
            <person name="Choi J.Y."/>
            <person name="Hwang C.Y."/>
        </authorList>
    </citation>
    <scope>NUCLEOTIDE SEQUENCE</scope>
    <source>
        <strain evidence="2">HL-RS19</strain>
    </source>
</reference>
<dbReference type="EMBL" id="CP113088">
    <property type="protein sequence ID" value="WAC01091.1"/>
    <property type="molecule type" value="Genomic_DNA"/>
</dbReference>
<organism evidence="2 3">
    <name type="scientific">Lacinutrix neustonica</name>
    <dbReference type="NCBI Taxonomy" id="2980107"/>
    <lineage>
        <taxon>Bacteria</taxon>
        <taxon>Pseudomonadati</taxon>
        <taxon>Bacteroidota</taxon>
        <taxon>Flavobacteriia</taxon>
        <taxon>Flavobacteriales</taxon>
        <taxon>Flavobacteriaceae</taxon>
        <taxon>Lacinutrix</taxon>
    </lineage>
</organism>
<keyword evidence="2" id="KW-0808">Transferase</keyword>